<dbReference type="InterPro" id="IPR036259">
    <property type="entry name" value="MFS_trans_sf"/>
</dbReference>
<evidence type="ECO:0000256" key="2">
    <source>
        <dbReference type="ARBA" id="ARBA00022448"/>
    </source>
</evidence>
<dbReference type="EMBL" id="KN822156">
    <property type="protein sequence ID" value="KIM54393.1"/>
    <property type="molecule type" value="Genomic_DNA"/>
</dbReference>
<dbReference type="PANTHER" id="PTHR23504">
    <property type="entry name" value="MAJOR FACILITATOR SUPERFAMILY DOMAIN-CONTAINING PROTEIN 10"/>
    <property type="match status" value="1"/>
</dbReference>
<sequence>MTVDENTPLLRKKKTPLPKFQLGLVLLLTFAEPISAYYIFPFINQLIRELDITGGDDRKIGYYAGLIALDSAQALTTLHWSRLSDHVGPSQTFALDCPPHFGQLLPADAGALNGNMGVMKSAIGDITDQSNLAQAFVLISPVYSVGSSIAPFYGGSLARPHDRWPTLFSGIFWQKFPYFLPCLISTLFTTIAFLIAVTFLKESSPPKRSKKCLQLREGVEDVQDGVSDNDTSPIPIRTLMKTYSAMLPIATYGTLALVDTGFMALVLLFYATPIEIGGLGLPPSVIGTCMAIWGLFSGLSQILFVPKLIDRFGEKKTFRIAVLGFFPLVALFPAMSLVVRSQHEVGPSVWPLMILQLFFVLIGDMSFSVITVFVTRAAPNRYSLGTMNGLSQTTSSIARAFGPAAFSSLFAFSKESDILGGDLVYLVLLVVAGFLVFLSSLLPDLKNNESDRDGDTTGETF</sequence>
<dbReference type="InParanoid" id="A0A0C2YXS1"/>
<feature type="transmembrane region" description="Helical" evidence="6">
    <location>
        <begin position="284"/>
        <end position="305"/>
    </location>
</feature>
<dbReference type="Pfam" id="PF07690">
    <property type="entry name" value="MFS_1"/>
    <property type="match status" value="1"/>
</dbReference>
<dbReference type="InterPro" id="IPR011701">
    <property type="entry name" value="MFS"/>
</dbReference>
<evidence type="ECO:0000313" key="8">
    <source>
        <dbReference type="Proteomes" id="UP000053989"/>
    </source>
</evidence>
<feature type="transmembrane region" description="Helical" evidence="6">
    <location>
        <begin position="350"/>
        <end position="375"/>
    </location>
</feature>
<keyword evidence="2" id="KW-0813">Transport</keyword>
<evidence type="ECO:0000256" key="3">
    <source>
        <dbReference type="ARBA" id="ARBA00022692"/>
    </source>
</evidence>
<gene>
    <name evidence="7" type="ORF">SCLCIDRAFT_31170</name>
</gene>
<dbReference type="Proteomes" id="UP000053989">
    <property type="component" value="Unassembled WGS sequence"/>
</dbReference>
<feature type="transmembrane region" description="Helical" evidence="6">
    <location>
        <begin position="135"/>
        <end position="158"/>
    </location>
</feature>
<reference evidence="8" key="2">
    <citation type="submission" date="2015-01" db="EMBL/GenBank/DDBJ databases">
        <title>Evolutionary Origins and Diversification of the Mycorrhizal Mutualists.</title>
        <authorList>
            <consortium name="DOE Joint Genome Institute"/>
            <consortium name="Mycorrhizal Genomics Consortium"/>
            <person name="Kohler A."/>
            <person name="Kuo A."/>
            <person name="Nagy L.G."/>
            <person name="Floudas D."/>
            <person name="Copeland A."/>
            <person name="Barry K.W."/>
            <person name="Cichocki N."/>
            <person name="Veneault-Fourrey C."/>
            <person name="LaButti K."/>
            <person name="Lindquist E.A."/>
            <person name="Lipzen A."/>
            <person name="Lundell T."/>
            <person name="Morin E."/>
            <person name="Murat C."/>
            <person name="Riley R."/>
            <person name="Ohm R."/>
            <person name="Sun H."/>
            <person name="Tunlid A."/>
            <person name="Henrissat B."/>
            <person name="Grigoriev I.V."/>
            <person name="Hibbett D.S."/>
            <person name="Martin F."/>
        </authorList>
    </citation>
    <scope>NUCLEOTIDE SEQUENCE [LARGE SCALE GENOMIC DNA]</scope>
    <source>
        <strain evidence="8">Foug A</strain>
    </source>
</reference>
<keyword evidence="4 6" id="KW-1133">Transmembrane helix</keyword>
<comment type="subcellular location">
    <subcellularLocation>
        <location evidence="1">Membrane</location>
        <topology evidence="1">Multi-pass membrane protein</topology>
    </subcellularLocation>
</comment>
<feature type="transmembrane region" description="Helical" evidence="6">
    <location>
        <begin position="396"/>
        <end position="412"/>
    </location>
</feature>
<dbReference type="Gene3D" id="1.20.1250.20">
    <property type="entry name" value="MFS general substrate transporter like domains"/>
    <property type="match status" value="1"/>
</dbReference>
<evidence type="ECO:0000256" key="5">
    <source>
        <dbReference type="ARBA" id="ARBA00023136"/>
    </source>
</evidence>
<reference evidence="7 8" key="1">
    <citation type="submission" date="2014-04" db="EMBL/GenBank/DDBJ databases">
        <authorList>
            <consortium name="DOE Joint Genome Institute"/>
            <person name="Kuo A."/>
            <person name="Kohler A."/>
            <person name="Nagy L.G."/>
            <person name="Floudas D."/>
            <person name="Copeland A."/>
            <person name="Barry K.W."/>
            <person name="Cichocki N."/>
            <person name="Veneault-Fourrey C."/>
            <person name="LaButti K."/>
            <person name="Lindquist E.A."/>
            <person name="Lipzen A."/>
            <person name="Lundell T."/>
            <person name="Morin E."/>
            <person name="Murat C."/>
            <person name="Sun H."/>
            <person name="Tunlid A."/>
            <person name="Henrissat B."/>
            <person name="Grigoriev I.V."/>
            <person name="Hibbett D.S."/>
            <person name="Martin F."/>
            <person name="Nordberg H.P."/>
            <person name="Cantor M.N."/>
            <person name="Hua S.X."/>
        </authorList>
    </citation>
    <scope>NUCLEOTIDE SEQUENCE [LARGE SCALE GENOMIC DNA]</scope>
    <source>
        <strain evidence="7 8">Foug A</strain>
    </source>
</reference>
<feature type="transmembrane region" description="Helical" evidence="6">
    <location>
        <begin position="20"/>
        <end position="40"/>
    </location>
</feature>
<evidence type="ECO:0008006" key="9">
    <source>
        <dbReference type="Google" id="ProtNLM"/>
    </source>
</evidence>
<dbReference type="HOGENOM" id="CLU_001265_54_6_1"/>
<feature type="transmembrane region" description="Helical" evidence="6">
    <location>
        <begin position="317"/>
        <end position="338"/>
    </location>
</feature>
<dbReference type="PANTHER" id="PTHR23504:SF15">
    <property type="entry name" value="MAJOR FACILITATOR SUPERFAMILY (MFS) PROFILE DOMAIN-CONTAINING PROTEIN"/>
    <property type="match status" value="1"/>
</dbReference>
<evidence type="ECO:0000256" key="1">
    <source>
        <dbReference type="ARBA" id="ARBA00004141"/>
    </source>
</evidence>
<accession>A0A0C2YXS1</accession>
<name>A0A0C2YXS1_9AGAM</name>
<feature type="transmembrane region" description="Helical" evidence="6">
    <location>
        <begin position="249"/>
        <end position="272"/>
    </location>
</feature>
<dbReference type="SUPFAM" id="SSF103473">
    <property type="entry name" value="MFS general substrate transporter"/>
    <property type="match status" value="1"/>
</dbReference>
<keyword evidence="8" id="KW-1185">Reference proteome</keyword>
<evidence type="ECO:0000256" key="4">
    <source>
        <dbReference type="ARBA" id="ARBA00022989"/>
    </source>
</evidence>
<dbReference type="GO" id="GO:0022857">
    <property type="term" value="F:transmembrane transporter activity"/>
    <property type="evidence" value="ECO:0007669"/>
    <property type="project" value="InterPro"/>
</dbReference>
<keyword evidence="5 6" id="KW-0472">Membrane</keyword>
<dbReference type="GO" id="GO:0016020">
    <property type="term" value="C:membrane"/>
    <property type="evidence" value="ECO:0007669"/>
    <property type="project" value="UniProtKB-SubCell"/>
</dbReference>
<feature type="transmembrane region" description="Helical" evidence="6">
    <location>
        <begin position="424"/>
        <end position="442"/>
    </location>
</feature>
<proteinExistence type="predicted"/>
<protein>
    <recommendedName>
        <fullName evidence="9">Major facilitator superfamily (MFS) profile domain-containing protein</fullName>
    </recommendedName>
</protein>
<keyword evidence="3 6" id="KW-0812">Transmembrane</keyword>
<evidence type="ECO:0000256" key="6">
    <source>
        <dbReference type="SAM" id="Phobius"/>
    </source>
</evidence>
<feature type="transmembrane region" description="Helical" evidence="6">
    <location>
        <begin position="178"/>
        <end position="200"/>
    </location>
</feature>
<dbReference type="AlphaFoldDB" id="A0A0C2YXS1"/>
<dbReference type="OrthoDB" id="419616at2759"/>
<evidence type="ECO:0000313" key="7">
    <source>
        <dbReference type="EMBL" id="KIM54393.1"/>
    </source>
</evidence>
<organism evidence="7 8">
    <name type="scientific">Scleroderma citrinum Foug A</name>
    <dbReference type="NCBI Taxonomy" id="1036808"/>
    <lineage>
        <taxon>Eukaryota</taxon>
        <taxon>Fungi</taxon>
        <taxon>Dikarya</taxon>
        <taxon>Basidiomycota</taxon>
        <taxon>Agaricomycotina</taxon>
        <taxon>Agaricomycetes</taxon>
        <taxon>Agaricomycetidae</taxon>
        <taxon>Boletales</taxon>
        <taxon>Sclerodermatineae</taxon>
        <taxon>Sclerodermataceae</taxon>
        <taxon>Scleroderma</taxon>
    </lineage>
</organism>